<evidence type="ECO:0000313" key="3">
    <source>
        <dbReference type="Proteomes" id="UP000753724"/>
    </source>
</evidence>
<sequence>MAMELRFESDLWLRHTSGAKPDKPARPEWHELAMRLAAAHAFHRSVSRGDVATGNTGGSFHPDAARVMAGFAVGDTLSQAPSAAVSGVSAQSPEDQMSPAINPILLGDSKDTSGTDLRVAGAFPSGDRGLK</sequence>
<comment type="caution">
    <text evidence="2">The sequence shown here is derived from an EMBL/GenBank/DDBJ whole genome shotgun (WGS) entry which is preliminary data.</text>
</comment>
<protein>
    <submittedName>
        <fullName evidence="2">Uncharacterized protein</fullName>
    </submittedName>
</protein>
<dbReference type="EMBL" id="JAAAPO010000007">
    <property type="protein sequence ID" value="NBC38000.1"/>
    <property type="molecule type" value="Genomic_DNA"/>
</dbReference>
<gene>
    <name evidence="2" type="ORF">GTZ99_15705</name>
</gene>
<evidence type="ECO:0000313" key="2">
    <source>
        <dbReference type="EMBL" id="NBC38000.1"/>
    </source>
</evidence>
<keyword evidence="3" id="KW-1185">Reference proteome</keyword>
<reference evidence="3" key="1">
    <citation type="submission" date="2020-01" db="EMBL/GenBank/DDBJ databases">
        <title>Sphingomonas sp. strain CSW-10.</title>
        <authorList>
            <person name="Chen W.-M."/>
        </authorList>
    </citation>
    <scope>NUCLEOTIDE SEQUENCE [LARGE SCALE GENOMIC DNA]</scope>
    <source>
        <strain evidence="3">FSY-8</strain>
    </source>
</reference>
<feature type="region of interest" description="Disordered" evidence="1">
    <location>
        <begin position="82"/>
        <end position="131"/>
    </location>
</feature>
<proteinExistence type="predicted"/>
<name>A0ABW9XHJ0_9SPHN</name>
<dbReference type="RefSeq" id="WP_161720585.1">
    <property type="nucleotide sequence ID" value="NZ_JAAAPO010000007.1"/>
</dbReference>
<dbReference type="Proteomes" id="UP000753724">
    <property type="component" value="Unassembled WGS sequence"/>
</dbReference>
<organism evidence="2 3">
    <name type="scientific">Novosphingobium ovatum</name>
    <dbReference type="NCBI Taxonomy" id="1908523"/>
    <lineage>
        <taxon>Bacteria</taxon>
        <taxon>Pseudomonadati</taxon>
        <taxon>Pseudomonadota</taxon>
        <taxon>Alphaproteobacteria</taxon>
        <taxon>Sphingomonadales</taxon>
        <taxon>Sphingomonadaceae</taxon>
        <taxon>Novosphingobium</taxon>
    </lineage>
</organism>
<accession>A0ABW9XHJ0</accession>
<evidence type="ECO:0000256" key="1">
    <source>
        <dbReference type="SAM" id="MobiDB-lite"/>
    </source>
</evidence>